<reference evidence="1 2" key="1">
    <citation type="submission" date="2016-09" db="EMBL/GenBank/DDBJ databases">
        <title>Extensive genetic diversity and differential bi-allelic expression allows diatom success in the polar Southern Ocean.</title>
        <authorList>
            <consortium name="DOE Joint Genome Institute"/>
            <person name="Mock T."/>
            <person name="Otillar R.P."/>
            <person name="Strauss J."/>
            <person name="Dupont C."/>
            <person name="Frickenhaus S."/>
            <person name="Maumus F."/>
            <person name="Mcmullan M."/>
            <person name="Sanges R."/>
            <person name="Schmutz J."/>
            <person name="Toseland A."/>
            <person name="Valas R."/>
            <person name="Veluchamy A."/>
            <person name="Ward B.J."/>
            <person name="Allen A."/>
            <person name="Barry K."/>
            <person name="Falciatore A."/>
            <person name="Ferrante M."/>
            <person name="Fortunato A.E."/>
            <person name="Gloeckner G."/>
            <person name="Gruber A."/>
            <person name="Hipkin R."/>
            <person name="Janech M."/>
            <person name="Kroth P."/>
            <person name="Leese F."/>
            <person name="Lindquist E."/>
            <person name="Lyon B.R."/>
            <person name="Martin J."/>
            <person name="Mayer C."/>
            <person name="Parker M."/>
            <person name="Quesneville H."/>
            <person name="Raymond J."/>
            <person name="Uhlig C."/>
            <person name="Valentin K.U."/>
            <person name="Worden A.Z."/>
            <person name="Armbrust E.V."/>
            <person name="Bowler C."/>
            <person name="Green B."/>
            <person name="Moulton V."/>
            <person name="Van Oosterhout C."/>
            <person name="Grigoriev I."/>
        </authorList>
    </citation>
    <scope>NUCLEOTIDE SEQUENCE [LARGE SCALE GENOMIC DNA]</scope>
    <source>
        <strain evidence="1 2">CCMP1102</strain>
    </source>
</reference>
<evidence type="ECO:0000313" key="1">
    <source>
        <dbReference type="EMBL" id="OEU07297.1"/>
    </source>
</evidence>
<keyword evidence="2" id="KW-1185">Reference proteome</keyword>
<gene>
    <name evidence="1" type="ORF">FRACYDRAFT_251094</name>
</gene>
<dbReference type="Proteomes" id="UP000095751">
    <property type="component" value="Unassembled WGS sequence"/>
</dbReference>
<dbReference type="EMBL" id="KV784386">
    <property type="protein sequence ID" value="OEU07297.1"/>
    <property type="molecule type" value="Genomic_DNA"/>
</dbReference>
<dbReference type="InParanoid" id="A0A1E7ENB9"/>
<protein>
    <submittedName>
        <fullName evidence="1">Uncharacterized protein</fullName>
    </submittedName>
</protein>
<proteinExistence type="predicted"/>
<dbReference type="KEGG" id="fcy:FRACYDRAFT_251094"/>
<sequence>MLITGRTLHSMASSMFRYGEKALAYAHGFLDSSKKEPFGRRIDDLLNHIMDEMYEGDAEAKRKMCVGDDNDVGSTNPAERPGDRVFIGYIAFYLYGCPILTEKGDRLVNFTTGAYLKLNLKVNVLQERLLVNKMLIVGTKLVLSNQIHLKIAEARKRYHGDMMVSQSQHARLVTEREQSMKLVEIYSLGHPIQIRQLLIREQQQQ</sequence>
<organism evidence="1 2">
    <name type="scientific">Fragilariopsis cylindrus CCMP1102</name>
    <dbReference type="NCBI Taxonomy" id="635003"/>
    <lineage>
        <taxon>Eukaryota</taxon>
        <taxon>Sar</taxon>
        <taxon>Stramenopiles</taxon>
        <taxon>Ochrophyta</taxon>
        <taxon>Bacillariophyta</taxon>
        <taxon>Bacillariophyceae</taxon>
        <taxon>Bacillariophycidae</taxon>
        <taxon>Bacillariales</taxon>
        <taxon>Bacillariaceae</taxon>
        <taxon>Fragilariopsis</taxon>
    </lineage>
</organism>
<name>A0A1E7ENB9_9STRA</name>
<dbReference type="AlphaFoldDB" id="A0A1E7ENB9"/>
<accession>A0A1E7ENB9</accession>
<evidence type="ECO:0000313" key="2">
    <source>
        <dbReference type="Proteomes" id="UP000095751"/>
    </source>
</evidence>